<dbReference type="RefSeq" id="WP_143010082.1">
    <property type="nucleotide sequence ID" value="NZ_FNCQ01000002.1"/>
</dbReference>
<proteinExistence type="predicted"/>
<accession>A0A1G7T5P4</accession>
<dbReference type="EMBL" id="FNCQ01000002">
    <property type="protein sequence ID" value="SDG29930.1"/>
    <property type="molecule type" value="Genomic_DNA"/>
</dbReference>
<feature type="chain" id="PRO_5011517776" description="Lipoprotein" evidence="1">
    <location>
        <begin position="20"/>
        <end position="185"/>
    </location>
</feature>
<organism evidence="2 3">
    <name type="scientific">Prevotella communis</name>
    <dbReference type="NCBI Taxonomy" id="2913614"/>
    <lineage>
        <taxon>Bacteria</taxon>
        <taxon>Pseudomonadati</taxon>
        <taxon>Bacteroidota</taxon>
        <taxon>Bacteroidia</taxon>
        <taxon>Bacteroidales</taxon>
        <taxon>Prevotellaceae</taxon>
        <taxon>Prevotella</taxon>
    </lineage>
</organism>
<dbReference type="AlphaFoldDB" id="A0A1G7T5P4"/>
<evidence type="ECO:0000313" key="2">
    <source>
        <dbReference type="EMBL" id="SDG29930.1"/>
    </source>
</evidence>
<dbReference type="Proteomes" id="UP000198779">
    <property type="component" value="Unassembled WGS sequence"/>
</dbReference>
<gene>
    <name evidence="2" type="ORF">SAMN04487901_102111</name>
</gene>
<keyword evidence="1" id="KW-0732">Signal</keyword>
<evidence type="ECO:0000256" key="1">
    <source>
        <dbReference type="SAM" id="SignalP"/>
    </source>
</evidence>
<name>A0A1G7T5P4_9BACT</name>
<dbReference type="Gene3D" id="2.20.25.10">
    <property type="match status" value="1"/>
</dbReference>
<keyword evidence="3" id="KW-1185">Reference proteome</keyword>
<feature type="signal peptide" evidence="1">
    <location>
        <begin position="1"/>
        <end position="19"/>
    </location>
</feature>
<evidence type="ECO:0000313" key="3">
    <source>
        <dbReference type="Proteomes" id="UP000198779"/>
    </source>
</evidence>
<dbReference type="STRING" id="645274.SAMN04487901_102111"/>
<reference evidence="3" key="1">
    <citation type="submission" date="2016-10" db="EMBL/GenBank/DDBJ databases">
        <authorList>
            <person name="Varghese N."/>
            <person name="Submissions S."/>
        </authorList>
    </citation>
    <scope>NUCLEOTIDE SEQUENCE [LARGE SCALE GENOMIC DNA]</scope>
    <source>
        <strain evidence="3">BP1-148</strain>
    </source>
</reference>
<dbReference type="PROSITE" id="PS51257">
    <property type="entry name" value="PROKAR_LIPOPROTEIN"/>
    <property type="match status" value="1"/>
</dbReference>
<sequence>MKKLLPLLLLLLSACEVDNQFSSTYCNFMFQASLYPTSALTNAIASSGGNFCIVKAVQEKGVWHLKLTPNQGSFAASDLDLPMTTAIGNERINYNAMGRKRGLIIGRTYSGVLCAYDLLCPNCDFNSELKWADAPQELRCNKCKRVYSIYSEYSIVKTGEEGHTLEQYKRVSYNPERGILSVQNP</sequence>
<protein>
    <recommendedName>
        <fullName evidence="4">Lipoprotein</fullName>
    </recommendedName>
</protein>
<evidence type="ECO:0008006" key="4">
    <source>
        <dbReference type="Google" id="ProtNLM"/>
    </source>
</evidence>